<dbReference type="Proteomes" id="UP000839735">
    <property type="component" value="Unassembled WGS sequence"/>
</dbReference>
<accession>A0A2I5HCF3</accession>
<dbReference type="RefSeq" id="WP_100212248.1">
    <property type="nucleotide sequence ID" value="NZ_CP023345.1"/>
</dbReference>
<evidence type="ECO:0000313" key="2">
    <source>
        <dbReference type="EMBL" id="ECC3917577.1"/>
    </source>
</evidence>
<reference evidence="2" key="3">
    <citation type="submission" date="2018-08" db="EMBL/GenBank/DDBJ databases">
        <authorList>
            <person name="Ashton P.M."/>
            <person name="Dallman T."/>
            <person name="Nair S."/>
            <person name="De Pinna E."/>
            <person name="Peters T."/>
            <person name="Grant K."/>
        </authorList>
    </citation>
    <scope>NUCLEOTIDE SEQUENCE [LARGE SCALE GENOMIC DNA]</scope>
    <source>
        <strain evidence="2">294779</strain>
    </source>
</reference>
<evidence type="ECO:0000313" key="4">
    <source>
        <dbReference type="Proteomes" id="UP000230639"/>
    </source>
</evidence>
<reference evidence="3" key="4">
    <citation type="submission" date="2019-10" db="EMBL/GenBank/DDBJ databases">
        <authorList>
            <consortium name="NCBI Pathogen Detection Project"/>
        </authorList>
    </citation>
    <scope>NUCLEOTIDE SEQUENCE</scope>
    <source>
        <strain evidence="3">Salmonella enterica</strain>
    </source>
</reference>
<evidence type="ECO:0000313" key="3">
    <source>
        <dbReference type="EMBL" id="HAB6342066.1"/>
    </source>
</evidence>
<dbReference type="EMBL" id="CP023345">
    <property type="protein sequence ID" value="ATW53130.1"/>
    <property type="molecule type" value="Genomic_DNA"/>
</dbReference>
<protein>
    <submittedName>
        <fullName evidence="1">Uncharacterized protein</fullName>
    </submittedName>
</protein>
<name>A0A2I5HCF3_SALDZ</name>
<sequence>MFSRDNYCDSLLGLALQIVTLYRISNTDVQDRNTEFTLGAIVLEKNNQLSDLVHQIKNKISASTQSTPTLSSDLVISDILTISTRISTICQAREVIIPELPADIGISSA</sequence>
<dbReference type="Proteomes" id="UP000230639">
    <property type="component" value="Chromosome"/>
</dbReference>
<gene>
    <name evidence="1" type="ORF">CNQ75_00410</name>
    <name evidence="2" type="ORF">CTQ69_27320</name>
    <name evidence="3" type="ORF">GB480_25000</name>
</gene>
<dbReference type="EMBL" id="DAAHJH010000048">
    <property type="protein sequence ID" value="HAB6342066.1"/>
    <property type="molecule type" value="Genomic_DNA"/>
</dbReference>
<dbReference type="AlphaFoldDB" id="A0A2I5HCF3"/>
<reference evidence="1 4" key="1">
    <citation type="submission" date="2017-09" db="EMBL/GenBank/DDBJ databases">
        <title>Complete genome of Salmonella enterica subsp. diarizonae isolated from stool of a patient with bacterial enteropathy.</title>
        <authorList>
            <person name="Zhou J."/>
            <person name="Chen Q."/>
            <person name="Guo L."/>
            <person name="Fan J."/>
        </authorList>
    </citation>
    <scope>NUCLEOTIDE SEQUENCE [LARGE SCALE GENOMIC DNA]</scope>
    <source>
        <strain evidence="1 4">HZS154</strain>
    </source>
</reference>
<evidence type="ECO:0000313" key="1">
    <source>
        <dbReference type="EMBL" id="ATW53130.1"/>
    </source>
</evidence>
<proteinExistence type="predicted"/>
<dbReference type="EMBL" id="AAIBIC010000082">
    <property type="protein sequence ID" value="ECC3917577.1"/>
    <property type="molecule type" value="Genomic_DNA"/>
</dbReference>
<reference evidence="3" key="2">
    <citation type="journal article" date="2018" name="Genome Biol.">
        <title>SKESA: strategic k-mer extension for scrupulous assemblies.</title>
        <authorList>
            <person name="Souvorov A."/>
            <person name="Agarwala R."/>
            <person name="Lipman D.J."/>
        </authorList>
    </citation>
    <scope>NUCLEOTIDE SEQUENCE</scope>
    <source>
        <strain evidence="3">Salmonella enterica</strain>
    </source>
</reference>
<organism evidence="1 4">
    <name type="scientific">Salmonella diarizonae</name>
    <dbReference type="NCBI Taxonomy" id="59204"/>
    <lineage>
        <taxon>Bacteria</taxon>
        <taxon>Pseudomonadati</taxon>
        <taxon>Pseudomonadota</taxon>
        <taxon>Gammaproteobacteria</taxon>
        <taxon>Enterobacterales</taxon>
        <taxon>Enterobacteriaceae</taxon>
        <taxon>Salmonella</taxon>
    </lineage>
</organism>